<dbReference type="GO" id="GO:0046872">
    <property type="term" value="F:metal ion binding"/>
    <property type="evidence" value="ECO:0007669"/>
    <property type="project" value="UniProtKB-KW"/>
</dbReference>
<evidence type="ECO:0000259" key="3">
    <source>
        <dbReference type="PROSITE" id="PS51184"/>
    </source>
</evidence>
<keyword evidence="1" id="KW-0479">Metal-binding</keyword>
<evidence type="ECO:0000256" key="2">
    <source>
        <dbReference type="ARBA" id="ARBA00023004"/>
    </source>
</evidence>
<keyword evidence="5" id="KW-1185">Reference proteome</keyword>
<proteinExistence type="predicted"/>
<evidence type="ECO:0000313" key="4">
    <source>
        <dbReference type="EMBL" id="KAK7404287.1"/>
    </source>
</evidence>
<protein>
    <recommendedName>
        <fullName evidence="3">JmjC domain-containing protein</fullName>
    </recommendedName>
</protein>
<dbReference type="Gene3D" id="2.60.120.650">
    <property type="entry name" value="Cupin"/>
    <property type="match status" value="1"/>
</dbReference>
<feature type="domain" description="JmjC" evidence="3">
    <location>
        <begin position="100"/>
        <end position="260"/>
    </location>
</feature>
<dbReference type="Pfam" id="PF02373">
    <property type="entry name" value="JmjC"/>
    <property type="match status" value="1"/>
</dbReference>
<keyword evidence="2" id="KW-0408">Iron</keyword>
<comment type="caution">
    <text evidence="4">The sequence shown here is derived from an EMBL/GenBank/DDBJ whole genome shotgun (WGS) entry which is preliminary data.</text>
</comment>
<dbReference type="GO" id="GO:0000785">
    <property type="term" value="C:chromatin"/>
    <property type="evidence" value="ECO:0007669"/>
    <property type="project" value="TreeGrafter"/>
</dbReference>
<dbReference type="PANTHER" id="PTHR10694:SF33">
    <property type="entry name" value="LYSINE-SPECIFIC DEMETHYLASE 5"/>
    <property type="match status" value="1"/>
</dbReference>
<organism evidence="4 5">
    <name type="scientific">Psophocarpus tetragonolobus</name>
    <name type="common">Winged bean</name>
    <name type="synonym">Dolichos tetragonolobus</name>
    <dbReference type="NCBI Taxonomy" id="3891"/>
    <lineage>
        <taxon>Eukaryota</taxon>
        <taxon>Viridiplantae</taxon>
        <taxon>Streptophyta</taxon>
        <taxon>Embryophyta</taxon>
        <taxon>Tracheophyta</taxon>
        <taxon>Spermatophyta</taxon>
        <taxon>Magnoliopsida</taxon>
        <taxon>eudicotyledons</taxon>
        <taxon>Gunneridae</taxon>
        <taxon>Pentapetalae</taxon>
        <taxon>rosids</taxon>
        <taxon>fabids</taxon>
        <taxon>Fabales</taxon>
        <taxon>Fabaceae</taxon>
        <taxon>Papilionoideae</taxon>
        <taxon>50 kb inversion clade</taxon>
        <taxon>NPAAA clade</taxon>
        <taxon>indigoferoid/millettioid clade</taxon>
        <taxon>Phaseoleae</taxon>
        <taxon>Psophocarpus</taxon>
    </lineage>
</organism>
<evidence type="ECO:0000256" key="1">
    <source>
        <dbReference type="ARBA" id="ARBA00022723"/>
    </source>
</evidence>
<dbReference type="SUPFAM" id="SSF51197">
    <property type="entry name" value="Clavaminate synthase-like"/>
    <property type="match status" value="1"/>
</dbReference>
<dbReference type="InterPro" id="IPR003347">
    <property type="entry name" value="JmjC_dom"/>
</dbReference>
<dbReference type="SMART" id="SM00558">
    <property type="entry name" value="JmjC"/>
    <property type="match status" value="1"/>
</dbReference>
<dbReference type="AlphaFoldDB" id="A0AAN9XQ75"/>
<gene>
    <name evidence="4" type="ORF">VNO78_05060</name>
</gene>
<name>A0AAN9XQ75_PSOTE</name>
<dbReference type="PROSITE" id="PS51184">
    <property type="entry name" value="JMJC"/>
    <property type="match status" value="1"/>
</dbReference>
<dbReference type="PANTHER" id="PTHR10694">
    <property type="entry name" value="LYSINE-SPECIFIC DEMETHYLASE"/>
    <property type="match status" value="1"/>
</dbReference>
<dbReference type="GO" id="GO:0141052">
    <property type="term" value="F:histone H3 demethylase activity"/>
    <property type="evidence" value="ECO:0007669"/>
    <property type="project" value="UniProtKB-ARBA"/>
</dbReference>
<evidence type="ECO:0000313" key="5">
    <source>
        <dbReference type="Proteomes" id="UP001386955"/>
    </source>
</evidence>
<dbReference type="EMBL" id="JAYMYS010000002">
    <property type="protein sequence ID" value="KAK7404287.1"/>
    <property type="molecule type" value="Genomic_DNA"/>
</dbReference>
<dbReference type="GO" id="GO:0010468">
    <property type="term" value="P:regulation of gene expression"/>
    <property type="evidence" value="ECO:0007669"/>
    <property type="project" value="TreeGrafter"/>
</dbReference>
<dbReference type="Proteomes" id="UP001386955">
    <property type="component" value="Unassembled WGS sequence"/>
</dbReference>
<sequence length="260" mass="29514">MNEVVFVMTNSRLNKKKDIRKTKDFNIDDLASDDEWIVENDGNDLDEDILVELGEDASGEDVGCTLMDDLEVPPIVDDEEGGGDAINEEQVGDHMEDDYPDLNLNDLLAYIFLYVYKFSWLAKSILWLLETSIPGVTEPMLYIGMLLSMFAWHVEDHYLYSVNYHHCGASKTWYGIPGHAALEFERVVREHVYTNNILSTGGEDGAFDVLLGKTTLFPPNILLEHEVPVYKAVQNPWDFVITFPRAIMLASVMVSTVEKR</sequence>
<dbReference type="GO" id="GO:0005634">
    <property type="term" value="C:nucleus"/>
    <property type="evidence" value="ECO:0007669"/>
    <property type="project" value="TreeGrafter"/>
</dbReference>
<reference evidence="4 5" key="1">
    <citation type="submission" date="2024-01" db="EMBL/GenBank/DDBJ databases">
        <title>The genomes of 5 underutilized Papilionoideae crops provide insights into root nodulation and disease resistanc.</title>
        <authorList>
            <person name="Jiang F."/>
        </authorList>
    </citation>
    <scope>NUCLEOTIDE SEQUENCE [LARGE SCALE GENOMIC DNA]</scope>
    <source>
        <strain evidence="4">DUOXIRENSHENG_FW03</strain>
        <tissue evidence="4">Leaves</tissue>
    </source>
</reference>
<accession>A0AAN9XQ75</accession>